<sequence>MPKFNMPSPEELAQEYGEWEQNIALREASNWSLSGDSEEHLETLGLEHLWEQRAHFEQFSEQLEEEFAGRG</sequence>
<evidence type="ECO:0000313" key="2">
    <source>
        <dbReference type="Proteomes" id="UP000178168"/>
    </source>
</evidence>
<dbReference type="STRING" id="1802730.A2591_01385"/>
<organism evidence="1 2">
    <name type="scientific">Candidatus Yonathbacteria bacterium RIFOXYD1_FULL_52_36</name>
    <dbReference type="NCBI Taxonomy" id="1802730"/>
    <lineage>
        <taxon>Bacteria</taxon>
        <taxon>Candidatus Yonathiibacteriota</taxon>
    </lineage>
</organism>
<dbReference type="EMBL" id="MHUZ01000023">
    <property type="protein sequence ID" value="OHA85491.1"/>
    <property type="molecule type" value="Genomic_DNA"/>
</dbReference>
<dbReference type="AlphaFoldDB" id="A0A1G2SM74"/>
<protein>
    <submittedName>
        <fullName evidence="1">Uncharacterized protein</fullName>
    </submittedName>
</protein>
<dbReference type="Proteomes" id="UP000178168">
    <property type="component" value="Unassembled WGS sequence"/>
</dbReference>
<reference evidence="1 2" key="1">
    <citation type="journal article" date="2016" name="Nat. Commun.">
        <title>Thousands of microbial genomes shed light on interconnected biogeochemical processes in an aquifer system.</title>
        <authorList>
            <person name="Anantharaman K."/>
            <person name="Brown C.T."/>
            <person name="Hug L.A."/>
            <person name="Sharon I."/>
            <person name="Castelle C.J."/>
            <person name="Probst A.J."/>
            <person name="Thomas B.C."/>
            <person name="Singh A."/>
            <person name="Wilkins M.J."/>
            <person name="Karaoz U."/>
            <person name="Brodie E.L."/>
            <person name="Williams K.H."/>
            <person name="Hubbard S.S."/>
            <person name="Banfield J.F."/>
        </authorList>
    </citation>
    <scope>NUCLEOTIDE SEQUENCE [LARGE SCALE GENOMIC DNA]</scope>
</reference>
<evidence type="ECO:0000313" key="1">
    <source>
        <dbReference type="EMBL" id="OHA85491.1"/>
    </source>
</evidence>
<gene>
    <name evidence="1" type="ORF">A2591_01385</name>
</gene>
<accession>A0A1G2SM74</accession>
<proteinExistence type="predicted"/>
<comment type="caution">
    <text evidence="1">The sequence shown here is derived from an EMBL/GenBank/DDBJ whole genome shotgun (WGS) entry which is preliminary data.</text>
</comment>
<name>A0A1G2SM74_9BACT</name>